<dbReference type="InterPro" id="IPR051395">
    <property type="entry name" value="Cytochrome_c_Peroxidase/MauG"/>
</dbReference>
<reference evidence="7 8" key="1">
    <citation type="submission" date="2017-02" db="EMBL/GenBank/DDBJ databases">
        <authorList>
            <person name="Peterson S.W."/>
        </authorList>
    </citation>
    <scope>NUCLEOTIDE SEQUENCE [LARGE SCALE GENOMIC DNA]</scope>
    <source>
        <strain evidence="7 8">ATCC 49788</strain>
    </source>
</reference>
<dbReference type="GO" id="GO:0009055">
    <property type="term" value="F:electron transfer activity"/>
    <property type="evidence" value="ECO:0007669"/>
    <property type="project" value="InterPro"/>
</dbReference>
<dbReference type="Pfam" id="PF06537">
    <property type="entry name" value="DHOR"/>
    <property type="match status" value="1"/>
</dbReference>
<keyword evidence="1 4" id="KW-0349">Heme</keyword>
<keyword evidence="7" id="KW-0560">Oxidoreductase</keyword>
<protein>
    <submittedName>
        <fullName evidence="7">Di-haem oxidoreductase, putative peroxidase</fullName>
    </submittedName>
</protein>
<accession>A0A1T4XB05</accession>
<keyword evidence="8" id="KW-1185">Reference proteome</keyword>
<feature type="signal peptide" evidence="5">
    <location>
        <begin position="1"/>
        <end position="26"/>
    </location>
</feature>
<organism evidence="7 8">
    <name type="scientific">Thiothrix eikelboomii</name>
    <dbReference type="NCBI Taxonomy" id="92487"/>
    <lineage>
        <taxon>Bacteria</taxon>
        <taxon>Pseudomonadati</taxon>
        <taxon>Pseudomonadota</taxon>
        <taxon>Gammaproteobacteria</taxon>
        <taxon>Thiotrichales</taxon>
        <taxon>Thiotrichaceae</taxon>
        <taxon>Thiothrix</taxon>
    </lineage>
</organism>
<dbReference type="AlphaFoldDB" id="A0A1T4XB05"/>
<dbReference type="SUPFAM" id="SSF46626">
    <property type="entry name" value="Cytochrome c"/>
    <property type="match status" value="1"/>
</dbReference>
<evidence type="ECO:0000256" key="2">
    <source>
        <dbReference type="ARBA" id="ARBA00022723"/>
    </source>
</evidence>
<gene>
    <name evidence="7" type="ORF">SAMN02745130_02703</name>
</gene>
<dbReference type="InterPro" id="IPR036909">
    <property type="entry name" value="Cyt_c-like_dom_sf"/>
</dbReference>
<evidence type="ECO:0000259" key="6">
    <source>
        <dbReference type="PROSITE" id="PS51007"/>
    </source>
</evidence>
<evidence type="ECO:0000256" key="4">
    <source>
        <dbReference type="PROSITE-ProRule" id="PRU00433"/>
    </source>
</evidence>
<dbReference type="GO" id="GO:0046872">
    <property type="term" value="F:metal ion binding"/>
    <property type="evidence" value="ECO:0007669"/>
    <property type="project" value="UniProtKB-KW"/>
</dbReference>
<sequence length="478" mass="52811">MKAKYSVVSVALVVLALLAGSGLVLAEVVTEHEPWQDQHLQADFQLPTGAVSPEELERIREYGEQLFKARFTREEGAGRPKATQAIIPTKRKRVSEFTFSRTAGLDAAACAGCHNEPKLGGAGDFAANVFVSEGFVNADFDSLDPQFSNERNSNHLFGAGLVELLAREMTTELHQLRQQALQQARRTQQAVKVELRTKGVSYGYLTAEPEGVVDLTALQGIDTDLIIRPFSQKGVFVSLRQFTINAMNQHHGMQAIERFGERWTGEADFDEDGIKNEMNAADISALVAWQASLPPPIQQQPADLKWQQAAARGEQIFHKIQCASCHIPALPLKSLSFTDPGGWDLAGTLRQGEQADAKLSYDFALQTWAKQLKRNEKGEFLIPLFGDLKRHVIADEKVAALGNELLSQRFVERDQFMTSELWGIASTAPYGHRGDQLTLNEIIQAHGGEGRAARDAYLALNDTERSSLIAYLKTLVIE</sequence>
<evidence type="ECO:0000256" key="3">
    <source>
        <dbReference type="ARBA" id="ARBA00023004"/>
    </source>
</evidence>
<evidence type="ECO:0000256" key="5">
    <source>
        <dbReference type="SAM" id="SignalP"/>
    </source>
</evidence>
<dbReference type="PANTHER" id="PTHR30600">
    <property type="entry name" value="CYTOCHROME C PEROXIDASE-RELATED"/>
    <property type="match status" value="1"/>
</dbReference>
<dbReference type="PROSITE" id="PS51007">
    <property type="entry name" value="CYTC"/>
    <property type="match status" value="1"/>
</dbReference>
<dbReference type="EMBL" id="FUYB01000014">
    <property type="protein sequence ID" value="SKA86325.1"/>
    <property type="molecule type" value="Genomic_DNA"/>
</dbReference>
<dbReference type="InterPro" id="IPR010538">
    <property type="entry name" value="DHOR"/>
</dbReference>
<dbReference type="GO" id="GO:0020037">
    <property type="term" value="F:heme binding"/>
    <property type="evidence" value="ECO:0007669"/>
    <property type="project" value="InterPro"/>
</dbReference>
<keyword evidence="3 4" id="KW-0408">Iron</keyword>
<feature type="domain" description="Cytochrome c" evidence="6">
    <location>
        <begin position="308"/>
        <end position="476"/>
    </location>
</feature>
<dbReference type="RefSeq" id="WP_078923153.1">
    <property type="nucleotide sequence ID" value="NZ_FUYB01000014.1"/>
</dbReference>
<evidence type="ECO:0000256" key="1">
    <source>
        <dbReference type="ARBA" id="ARBA00022617"/>
    </source>
</evidence>
<dbReference type="OrthoDB" id="9805202at2"/>
<dbReference type="GO" id="GO:0004130">
    <property type="term" value="F:cytochrome-c peroxidase activity"/>
    <property type="evidence" value="ECO:0007669"/>
    <property type="project" value="TreeGrafter"/>
</dbReference>
<dbReference type="Gene3D" id="1.10.760.10">
    <property type="entry name" value="Cytochrome c-like domain"/>
    <property type="match status" value="1"/>
</dbReference>
<keyword evidence="2 4" id="KW-0479">Metal-binding</keyword>
<dbReference type="STRING" id="92487.SAMN02745130_02703"/>
<name>A0A1T4XB05_9GAMM</name>
<feature type="chain" id="PRO_5012843439" evidence="5">
    <location>
        <begin position="27"/>
        <end position="478"/>
    </location>
</feature>
<evidence type="ECO:0000313" key="7">
    <source>
        <dbReference type="EMBL" id="SKA86325.1"/>
    </source>
</evidence>
<keyword evidence="5" id="KW-0732">Signal</keyword>
<dbReference type="InterPro" id="IPR009056">
    <property type="entry name" value="Cyt_c-like_dom"/>
</dbReference>
<evidence type="ECO:0000313" key="8">
    <source>
        <dbReference type="Proteomes" id="UP000190460"/>
    </source>
</evidence>
<proteinExistence type="predicted"/>
<dbReference type="Proteomes" id="UP000190460">
    <property type="component" value="Unassembled WGS sequence"/>
</dbReference>
<keyword evidence="7" id="KW-0575">Peroxidase</keyword>